<reference evidence="4" key="1">
    <citation type="journal article" date="2021" name="IMA Fungus">
        <title>Genomic characterization of three marine fungi, including Emericellopsis atlantica sp. nov. with signatures of a generalist lifestyle and marine biomass degradation.</title>
        <authorList>
            <person name="Hagestad O.C."/>
            <person name="Hou L."/>
            <person name="Andersen J.H."/>
            <person name="Hansen E.H."/>
            <person name="Altermark B."/>
            <person name="Li C."/>
            <person name="Kuhnert E."/>
            <person name="Cox R.J."/>
            <person name="Crous P.W."/>
            <person name="Spatafora J.W."/>
            <person name="Lail K."/>
            <person name="Amirebrahimi M."/>
            <person name="Lipzen A."/>
            <person name="Pangilinan J."/>
            <person name="Andreopoulos W."/>
            <person name="Hayes R.D."/>
            <person name="Ng V."/>
            <person name="Grigoriev I.V."/>
            <person name="Jackson S.A."/>
            <person name="Sutton T.D.S."/>
            <person name="Dobson A.D.W."/>
            <person name="Rama T."/>
        </authorList>
    </citation>
    <scope>NUCLEOTIDE SEQUENCE</scope>
    <source>
        <strain evidence="4">TRa3180A</strain>
    </source>
</reference>
<evidence type="ECO:0000313" key="5">
    <source>
        <dbReference type="Proteomes" id="UP000887226"/>
    </source>
</evidence>
<keyword evidence="3" id="KW-0560">Oxidoreductase</keyword>
<dbReference type="EMBL" id="MU253739">
    <property type="protein sequence ID" value="KAG9249081.1"/>
    <property type="molecule type" value="Genomic_DNA"/>
</dbReference>
<comment type="caution">
    <text evidence="4">The sequence shown here is derived from an EMBL/GenBank/DDBJ whole genome shotgun (WGS) entry which is preliminary data.</text>
</comment>
<evidence type="ECO:0000313" key="4">
    <source>
        <dbReference type="EMBL" id="KAG9249081.1"/>
    </source>
</evidence>
<gene>
    <name evidence="4" type="ORF">BJ878DRAFT_531436</name>
</gene>
<dbReference type="PRINTS" id="PR00081">
    <property type="entry name" value="GDHRDH"/>
</dbReference>
<dbReference type="GO" id="GO:0009688">
    <property type="term" value="P:abscisic acid biosynthetic process"/>
    <property type="evidence" value="ECO:0007669"/>
    <property type="project" value="UniProtKB-ARBA"/>
</dbReference>
<evidence type="ECO:0000256" key="3">
    <source>
        <dbReference type="ARBA" id="ARBA00023002"/>
    </source>
</evidence>
<name>A0A9P7ZC69_9HELO</name>
<accession>A0A9P7ZC69</accession>
<keyword evidence="5" id="KW-1185">Reference proteome</keyword>
<comment type="similarity">
    <text evidence="1">Belongs to the short-chain dehydrogenases/reductases (SDR) family.</text>
</comment>
<dbReference type="OrthoDB" id="294295at2759"/>
<dbReference type="AlphaFoldDB" id="A0A9P7ZC69"/>
<evidence type="ECO:0000256" key="2">
    <source>
        <dbReference type="ARBA" id="ARBA00022857"/>
    </source>
</evidence>
<dbReference type="InterPro" id="IPR002347">
    <property type="entry name" value="SDR_fam"/>
</dbReference>
<dbReference type="FunFam" id="3.40.50.720:FF:000084">
    <property type="entry name" value="Short-chain dehydrogenase reductase"/>
    <property type="match status" value="1"/>
</dbReference>
<dbReference type="PANTHER" id="PTHR42760:SF5">
    <property type="entry name" value="2-DEHYDRO-3-DEOXY-D-GLUCONATE 5-DEHYDROGENASE"/>
    <property type="match status" value="1"/>
</dbReference>
<organism evidence="4 5">
    <name type="scientific">Calycina marina</name>
    <dbReference type="NCBI Taxonomy" id="1763456"/>
    <lineage>
        <taxon>Eukaryota</taxon>
        <taxon>Fungi</taxon>
        <taxon>Dikarya</taxon>
        <taxon>Ascomycota</taxon>
        <taxon>Pezizomycotina</taxon>
        <taxon>Leotiomycetes</taxon>
        <taxon>Helotiales</taxon>
        <taxon>Pezizellaceae</taxon>
        <taxon>Calycina</taxon>
    </lineage>
</organism>
<dbReference type="Proteomes" id="UP000887226">
    <property type="component" value="Unassembled WGS sequence"/>
</dbReference>
<keyword evidence="2" id="KW-0521">NADP</keyword>
<dbReference type="Pfam" id="PF13561">
    <property type="entry name" value="adh_short_C2"/>
    <property type="match status" value="1"/>
</dbReference>
<evidence type="ECO:0000256" key="1">
    <source>
        <dbReference type="ARBA" id="ARBA00006484"/>
    </source>
</evidence>
<protein>
    <submittedName>
        <fullName evidence="4">2-deoxy-D-gluconate 3-dehydrogenase</fullName>
    </submittedName>
</protein>
<proteinExistence type="inferred from homology"/>
<dbReference type="PANTHER" id="PTHR42760">
    <property type="entry name" value="SHORT-CHAIN DEHYDROGENASES/REDUCTASES FAMILY MEMBER"/>
    <property type="match status" value="1"/>
</dbReference>
<dbReference type="InterPro" id="IPR036291">
    <property type="entry name" value="NAD(P)-bd_dom_sf"/>
</dbReference>
<dbReference type="GO" id="GO:0016616">
    <property type="term" value="F:oxidoreductase activity, acting on the CH-OH group of donors, NAD or NADP as acceptor"/>
    <property type="evidence" value="ECO:0007669"/>
    <property type="project" value="TreeGrafter"/>
</dbReference>
<sequence length="241" mass="26199">MEQYLSNMFGLKGKTVLITGGYRGIGRALSVALAAAGAHIILTIDSVGGEYRFYAYDLSSREQILRIVPDMIAYKHDVDIFVHCAGLQHRSPAEGFTDEAWDTLMNVNLTAGFQISRDMENTGLAQKIVFIASILSFMGGFETPAYTATKGAVGQLTKALNNEWMAKGVIVNAIAPGYIETDLTKALRDHGEKEKVILQRTPISRWGEPKDLAGSIVHLCSKASDYVGGEIHVVDGGYLGR</sequence>
<dbReference type="SUPFAM" id="SSF51735">
    <property type="entry name" value="NAD(P)-binding Rossmann-fold domains"/>
    <property type="match status" value="1"/>
</dbReference>
<dbReference type="Gene3D" id="3.40.50.720">
    <property type="entry name" value="NAD(P)-binding Rossmann-like Domain"/>
    <property type="match status" value="1"/>
</dbReference>